<name>A0A167DJB5_9BACL</name>
<comment type="caution">
    <text evidence="1">The sequence shown here is derived from an EMBL/GenBank/DDBJ whole genome shotgun (WGS) entry which is preliminary data.</text>
</comment>
<gene>
    <name evidence="1" type="ORF">PNBC_10250</name>
</gene>
<protein>
    <submittedName>
        <fullName evidence="1">Uncharacterized protein</fullName>
    </submittedName>
</protein>
<sequence>MQKRSSRFEMVFSLTFILVFILISAAFLSGVRVGANKVETKYENLAIVPSSSEFADSYQQQDLVTFYHTVFLPYREFKSEWVSLTDEISRTDDSNQVNKVLKQLRTLADEQYSAITKTTMYSSSPLLQEAQTDFLKSVRLFGNSADNYKMSSSLYNGEKLMNNLKQDQLYKNGVSYGLLAQKKYYISMIKWNINVDPSLKKEYDFTKDFSFDEWEGFPLIVKNAAVSTSLLTKSIYDAYDPQDMTARIDDMIQSGNADTMNLTSIGAIIKLLDRTDAVKENDFTKWNNKYYSQELLPQLPFFYDN</sequence>
<dbReference type="AlphaFoldDB" id="A0A167DJB5"/>
<organism evidence="1 2">
    <name type="scientific">Paenibacillus crassostreae</name>
    <dbReference type="NCBI Taxonomy" id="1763538"/>
    <lineage>
        <taxon>Bacteria</taxon>
        <taxon>Bacillati</taxon>
        <taxon>Bacillota</taxon>
        <taxon>Bacilli</taxon>
        <taxon>Bacillales</taxon>
        <taxon>Paenibacillaceae</taxon>
        <taxon>Paenibacillus</taxon>
    </lineage>
</organism>
<dbReference type="RefSeq" id="WP_068657764.1">
    <property type="nucleotide sequence ID" value="NZ_CP017770.1"/>
</dbReference>
<evidence type="ECO:0000313" key="2">
    <source>
        <dbReference type="Proteomes" id="UP000077134"/>
    </source>
</evidence>
<dbReference type="STRING" id="1763538.LPB68_03710"/>
<evidence type="ECO:0000313" key="1">
    <source>
        <dbReference type="EMBL" id="OAB74442.1"/>
    </source>
</evidence>
<accession>A0A167DJB5</accession>
<dbReference type="OrthoDB" id="2649144at2"/>
<proteinExistence type="predicted"/>
<reference evidence="1 2" key="1">
    <citation type="submission" date="2016-02" db="EMBL/GenBank/DDBJ databases">
        <title>Paenibacillus sp. LPB0068, isolated from Crassostrea gigas.</title>
        <authorList>
            <person name="Shin S.-K."/>
            <person name="Yi H."/>
        </authorList>
    </citation>
    <scope>NUCLEOTIDE SEQUENCE [LARGE SCALE GENOMIC DNA]</scope>
    <source>
        <strain evidence="1 2">LPB0068</strain>
    </source>
</reference>
<keyword evidence="2" id="KW-1185">Reference proteome</keyword>
<dbReference type="Proteomes" id="UP000077134">
    <property type="component" value="Unassembled WGS sequence"/>
</dbReference>
<dbReference type="EMBL" id="LSFN01000014">
    <property type="protein sequence ID" value="OAB74442.1"/>
    <property type="molecule type" value="Genomic_DNA"/>
</dbReference>
<dbReference type="KEGG" id="pcx:LPB68_03710"/>